<keyword evidence="3" id="KW-1185">Reference proteome</keyword>
<gene>
    <name evidence="2" type="ORF">SAMN02745193_02753</name>
</gene>
<dbReference type="OrthoDB" id="4858698at2"/>
<sequence>MSSRFLRRLAGPGLIFTGAAIGTSHLVQSTRAGAMFGLALAGVIVLANFLKYPAYRYGIDFAHARGRSLLTGYRELGLWAVLLFLLAVGPLVPIIWAALGAATAGILTVLIGPIAPVPVLAAAILVLATCLLLIGGYRFLDRVNAVLLAFLVGSTLLTTAVVLPWVDWTTMADFSWTGEVSALIFIVALAGFMPNPTDVSVPLSLWKIEADHALPEGRKATLAETRKSFFWPYVITAAMAVCFCIMGAGVMHRQAIVPLADAPGFAGQLVSLYKEALGPGPAFLAGIAALSVMLTTVIAGIDAYSRTFAAARAILTGRDDVSYRRGEYAFFALLFVAIAVAAIFTLLTDLTGFLDLVTTASFVIAPGVALLNHLVVTRCEMPEAARPSATSRLQSWLAITTMTGLAIAYFVLA</sequence>
<feature type="transmembrane region" description="Helical" evidence="1">
    <location>
        <begin position="146"/>
        <end position="168"/>
    </location>
</feature>
<reference evidence="3" key="1">
    <citation type="submission" date="2016-12" db="EMBL/GenBank/DDBJ databases">
        <authorList>
            <person name="Varghese N."/>
            <person name="Submissions S."/>
        </authorList>
    </citation>
    <scope>NUCLEOTIDE SEQUENCE [LARGE SCALE GENOMIC DNA]</scope>
    <source>
        <strain evidence="3">DSM 11032</strain>
    </source>
</reference>
<feature type="transmembrane region" description="Helical" evidence="1">
    <location>
        <begin position="229"/>
        <end position="251"/>
    </location>
</feature>
<evidence type="ECO:0000256" key="1">
    <source>
        <dbReference type="SAM" id="Phobius"/>
    </source>
</evidence>
<accession>A0A1M7T1M8</accession>
<feature type="transmembrane region" description="Helical" evidence="1">
    <location>
        <begin position="328"/>
        <end position="347"/>
    </location>
</feature>
<dbReference type="Proteomes" id="UP000184391">
    <property type="component" value="Unassembled WGS sequence"/>
</dbReference>
<keyword evidence="1" id="KW-0812">Transmembrane</keyword>
<feature type="transmembrane region" description="Helical" evidence="1">
    <location>
        <begin position="353"/>
        <end position="375"/>
    </location>
</feature>
<protein>
    <submittedName>
        <fullName evidence="2">Mn2+ and Fe2+ transporters of the NRAMP family</fullName>
    </submittedName>
</protein>
<evidence type="ECO:0000313" key="3">
    <source>
        <dbReference type="Proteomes" id="UP000184391"/>
    </source>
</evidence>
<dbReference type="RefSeq" id="WP_072675588.1">
    <property type="nucleotide sequence ID" value="NZ_FRDF01000018.1"/>
</dbReference>
<feature type="transmembrane region" description="Helical" evidence="1">
    <location>
        <begin position="32"/>
        <end position="55"/>
    </location>
</feature>
<dbReference type="AlphaFoldDB" id="A0A1M7T1M8"/>
<proteinExistence type="predicted"/>
<feature type="transmembrane region" description="Helical" evidence="1">
    <location>
        <begin position="174"/>
        <end position="193"/>
    </location>
</feature>
<feature type="transmembrane region" description="Helical" evidence="1">
    <location>
        <begin position="76"/>
        <end position="99"/>
    </location>
</feature>
<keyword evidence="1" id="KW-0472">Membrane</keyword>
<feature type="transmembrane region" description="Helical" evidence="1">
    <location>
        <begin position="396"/>
        <end position="412"/>
    </location>
</feature>
<feature type="transmembrane region" description="Helical" evidence="1">
    <location>
        <begin position="105"/>
        <end position="134"/>
    </location>
</feature>
<keyword evidence="1" id="KW-1133">Transmembrane helix</keyword>
<name>A0A1M7T1M8_9SPHN</name>
<dbReference type="EMBL" id="FRDF01000018">
    <property type="protein sequence ID" value="SHN64591.1"/>
    <property type="molecule type" value="Genomic_DNA"/>
</dbReference>
<organism evidence="2 3">
    <name type="scientific">Erythrobacter sanguineus</name>
    <dbReference type="NCBI Taxonomy" id="198312"/>
    <lineage>
        <taxon>Bacteria</taxon>
        <taxon>Pseudomonadati</taxon>
        <taxon>Pseudomonadota</taxon>
        <taxon>Alphaproteobacteria</taxon>
        <taxon>Sphingomonadales</taxon>
        <taxon>Erythrobacteraceae</taxon>
        <taxon>Erythrobacter/Porphyrobacter group</taxon>
        <taxon>Erythrobacter</taxon>
    </lineage>
</organism>
<dbReference type="STRING" id="198312.SAMN02745193_02753"/>
<evidence type="ECO:0000313" key="2">
    <source>
        <dbReference type="EMBL" id="SHN64591.1"/>
    </source>
</evidence>
<feature type="transmembrane region" description="Helical" evidence="1">
    <location>
        <begin position="282"/>
        <end position="304"/>
    </location>
</feature>